<protein>
    <submittedName>
        <fullName evidence="3">Acetylxylan esterase</fullName>
    </submittedName>
    <submittedName>
        <fullName evidence="4">Domain of uncharacterized function (DUF303)</fullName>
    </submittedName>
</protein>
<dbReference type="RefSeq" id="WP_042737992.1">
    <property type="nucleotide sequence ID" value="NZ_BKAX01000001.1"/>
</dbReference>
<evidence type="ECO:0000313" key="5">
    <source>
        <dbReference type="Proteomes" id="UP000255277"/>
    </source>
</evidence>
<dbReference type="STRING" id="1293.SH09_02230"/>
<dbReference type="SUPFAM" id="SSF52266">
    <property type="entry name" value="SGNH hydrolase"/>
    <property type="match status" value="1"/>
</dbReference>
<dbReference type="InterPro" id="IPR005181">
    <property type="entry name" value="SASA"/>
</dbReference>
<evidence type="ECO:0000256" key="1">
    <source>
        <dbReference type="ARBA" id="ARBA00022801"/>
    </source>
</evidence>
<dbReference type="Gene3D" id="3.40.50.1110">
    <property type="entry name" value="SGNH hydrolase"/>
    <property type="match status" value="1"/>
</dbReference>
<dbReference type="AlphaFoldDB" id="A0A0D0ST96"/>
<dbReference type="EMBL" id="UHDK01000001">
    <property type="protein sequence ID" value="SUM31594.1"/>
    <property type="molecule type" value="Genomic_DNA"/>
</dbReference>
<gene>
    <name evidence="4" type="ORF">NCTC12195_01028</name>
    <name evidence="3" type="ORF">SGA02_00580</name>
</gene>
<dbReference type="Pfam" id="PF03629">
    <property type="entry name" value="SASA"/>
    <property type="match status" value="1"/>
</dbReference>
<dbReference type="PANTHER" id="PTHR31988">
    <property type="entry name" value="ESTERASE, PUTATIVE (DUF303)-RELATED"/>
    <property type="match status" value="1"/>
</dbReference>
<dbReference type="Proteomes" id="UP000321057">
    <property type="component" value="Unassembled WGS sequence"/>
</dbReference>
<feature type="domain" description="Sialate O-acetylesterase" evidence="2">
    <location>
        <begin position="4"/>
        <end position="223"/>
    </location>
</feature>
<proteinExistence type="predicted"/>
<accession>A0A0D0ST96</accession>
<organism evidence="4 5">
    <name type="scientific">Staphylococcus gallinarum</name>
    <dbReference type="NCBI Taxonomy" id="1293"/>
    <lineage>
        <taxon>Bacteria</taxon>
        <taxon>Bacillati</taxon>
        <taxon>Bacillota</taxon>
        <taxon>Bacilli</taxon>
        <taxon>Bacillales</taxon>
        <taxon>Staphylococcaceae</taxon>
        <taxon>Staphylococcus</taxon>
    </lineage>
</organism>
<dbReference type="InterPro" id="IPR052940">
    <property type="entry name" value="Carb_Esterase_6"/>
</dbReference>
<dbReference type="PANTHER" id="PTHR31988:SF19">
    <property type="entry name" value="9-O-ACETYL-N-ACETYLNEURAMINIC ACID DEACETYLASE-RELATED"/>
    <property type="match status" value="1"/>
</dbReference>
<evidence type="ECO:0000259" key="2">
    <source>
        <dbReference type="Pfam" id="PF03629"/>
    </source>
</evidence>
<dbReference type="Proteomes" id="UP000255277">
    <property type="component" value="Unassembled WGS sequence"/>
</dbReference>
<dbReference type="GO" id="GO:0016787">
    <property type="term" value="F:hydrolase activity"/>
    <property type="evidence" value="ECO:0007669"/>
    <property type="project" value="UniProtKB-KW"/>
</dbReference>
<dbReference type="InterPro" id="IPR036514">
    <property type="entry name" value="SGNH_hydro_sf"/>
</dbReference>
<keyword evidence="6" id="KW-1185">Reference proteome</keyword>
<evidence type="ECO:0000313" key="4">
    <source>
        <dbReference type="EMBL" id="SUM31594.1"/>
    </source>
</evidence>
<dbReference type="EMBL" id="BKAX01000001">
    <property type="protein sequence ID" value="GEQ04230.1"/>
    <property type="molecule type" value="Genomic_DNA"/>
</dbReference>
<dbReference type="OrthoDB" id="9795554at2"/>
<reference evidence="3 6" key="2">
    <citation type="submission" date="2019-07" db="EMBL/GenBank/DDBJ databases">
        <title>Whole genome shotgun sequence of Staphylococcus gallinarum NBRC 109767.</title>
        <authorList>
            <person name="Hosoyama A."/>
            <person name="Uohara A."/>
            <person name="Ohji S."/>
            <person name="Ichikawa N."/>
        </authorList>
    </citation>
    <scope>NUCLEOTIDE SEQUENCE [LARGE SCALE GENOMIC DNA]</scope>
    <source>
        <strain evidence="3 6">NBRC 109767</strain>
    </source>
</reference>
<keyword evidence="1" id="KW-0378">Hydrolase</keyword>
<evidence type="ECO:0000313" key="3">
    <source>
        <dbReference type="EMBL" id="GEQ04230.1"/>
    </source>
</evidence>
<name>A0A0D0ST96_STAGA</name>
<evidence type="ECO:0000313" key="6">
    <source>
        <dbReference type="Proteomes" id="UP000321057"/>
    </source>
</evidence>
<reference evidence="4 5" key="1">
    <citation type="submission" date="2018-06" db="EMBL/GenBank/DDBJ databases">
        <authorList>
            <consortium name="Pathogen Informatics"/>
            <person name="Doyle S."/>
        </authorList>
    </citation>
    <scope>NUCLEOTIDE SEQUENCE [LARGE SCALE GENOMIC DNA]</scope>
    <source>
        <strain evidence="4 5">NCTC12195</strain>
    </source>
</reference>
<sequence>MKSILLIGQSNMAGRGFIDSVSPIIDERIKVLKNGRWQMMAEPIHGDRSVAGIGPAASFAKMWVDAHPGETLGLIPCADGGTEVDEWSKDGVLTRHALMETRFALETSELIGILWHQGESDSSGGKYRTYASKLQQLIEVYRSELALPQLPFIIGELGDYLGKSGFGLSANEYSQINQCLRDVANDVEHCYYVTGSGLQANPDGIHIDAASQRLLGMRYFAAFNQRTHIPEPLLEEEHADTLLYKTEYTKNEQMYQLVESFSKSEINFETFAAEMAKLQS</sequence>